<organism evidence="2 3">
    <name type="scientific">Tuber melanosporum (strain Mel28)</name>
    <name type="common">Perigord black truffle</name>
    <dbReference type="NCBI Taxonomy" id="656061"/>
    <lineage>
        <taxon>Eukaryota</taxon>
        <taxon>Fungi</taxon>
        <taxon>Dikarya</taxon>
        <taxon>Ascomycota</taxon>
        <taxon>Pezizomycotina</taxon>
        <taxon>Pezizomycetes</taxon>
        <taxon>Pezizales</taxon>
        <taxon>Tuberaceae</taxon>
        <taxon>Tuber</taxon>
    </lineage>
</organism>
<dbReference type="Proteomes" id="UP000006911">
    <property type="component" value="Unassembled WGS sequence"/>
</dbReference>
<evidence type="ECO:0000313" key="2">
    <source>
        <dbReference type="EMBL" id="CAZ85737.1"/>
    </source>
</evidence>
<feature type="chain" id="PRO_5003072152" evidence="1">
    <location>
        <begin position="22"/>
        <end position="66"/>
    </location>
</feature>
<dbReference type="AlphaFoldDB" id="D5GMJ4"/>
<dbReference type="RefSeq" id="XP_002841546.1">
    <property type="nucleotide sequence ID" value="XM_002841500.1"/>
</dbReference>
<reference evidence="2 3" key="1">
    <citation type="journal article" date="2010" name="Nature">
        <title>Perigord black truffle genome uncovers evolutionary origins and mechanisms of symbiosis.</title>
        <authorList>
            <person name="Martin F."/>
            <person name="Kohler A."/>
            <person name="Murat C."/>
            <person name="Balestrini R."/>
            <person name="Coutinho P.M."/>
            <person name="Jaillon O."/>
            <person name="Montanini B."/>
            <person name="Morin E."/>
            <person name="Noel B."/>
            <person name="Percudani R."/>
            <person name="Porcel B."/>
            <person name="Rubini A."/>
            <person name="Amicucci A."/>
            <person name="Amselem J."/>
            <person name="Anthouard V."/>
            <person name="Arcioni S."/>
            <person name="Artiguenave F."/>
            <person name="Aury J.M."/>
            <person name="Ballario P."/>
            <person name="Bolchi A."/>
            <person name="Brenna A."/>
            <person name="Brun A."/>
            <person name="Buee M."/>
            <person name="Cantarel B."/>
            <person name="Chevalier G."/>
            <person name="Couloux A."/>
            <person name="Da Silva C."/>
            <person name="Denoeud F."/>
            <person name="Duplessis S."/>
            <person name="Ghignone S."/>
            <person name="Hilselberger B."/>
            <person name="Iotti M."/>
            <person name="Marcais B."/>
            <person name="Mello A."/>
            <person name="Miranda M."/>
            <person name="Pacioni G."/>
            <person name="Quesneville H."/>
            <person name="Riccioni C."/>
            <person name="Ruotolo R."/>
            <person name="Splivallo R."/>
            <person name="Stocchi V."/>
            <person name="Tisserant E."/>
            <person name="Viscomi A.R."/>
            <person name="Zambonelli A."/>
            <person name="Zampieri E."/>
            <person name="Henrissat B."/>
            <person name="Lebrun M.H."/>
            <person name="Paolocci F."/>
            <person name="Bonfante P."/>
            <person name="Ottonello S."/>
            <person name="Wincker P."/>
        </authorList>
    </citation>
    <scope>NUCLEOTIDE SEQUENCE [LARGE SCALE GENOMIC DNA]</scope>
    <source>
        <strain evidence="2 3">Mel28</strain>
    </source>
</reference>
<gene>
    <name evidence="2" type="ORF">GSTUM_00010753001</name>
</gene>
<dbReference type="EMBL" id="FN430356">
    <property type="protein sequence ID" value="CAZ85737.1"/>
    <property type="molecule type" value="Genomic_DNA"/>
</dbReference>
<dbReference type="KEGG" id="tml:GSTUM_00010753001"/>
<feature type="signal peptide" evidence="1">
    <location>
        <begin position="1"/>
        <end position="21"/>
    </location>
</feature>
<evidence type="ECO:0000256" key="1">
    <source>
        <dbReference type="SAM" id="SignalP"/>
    </source>
</evidence>
<protein>
    <submittedName>
        <fullName evidence="2">(Perigord truffle) hypothetical protein</fullName>
    </submittedName>
</protein>
<dbReference type="GeneID" id="9182163"/>
<sequence length="66" mass="7212">MVTAIPSMIMLICLVLQPSNLLQISIKIRCSTISLRSTVPWGNAFPKISCPFASVYPQGSKVFLSL</sequence>
<proteinExistence type="predicted"/>
<dbReference type="InParanoid" id="D5GMJ4"/>
<keyword evidence="3" id="KW-1185">Reference proteome</keyword>
<name>D5GMJ4_TUBMM</name>
<keyword evidence="1" id="KW-0732">Signal</keyword>
<accession>D5GMJ4</accession>
<dbReference type="HOGENOM" id="CLU_2833023_0_0_1"/>
<evidence type="ECO:0000313" key="3">
    <source>
        <dbReference type="Proteomes" id="UP000006911"/>
    </source>
</evidence>